<reference evidence="2 3" key="1">
    <citation type="submission" date="2024-10" db="EMBL/GenBank/DDBJ databases">
        <title>The Natural Products Discovery Center: Release of the First 8490 Sequenced Strains for Exploring Actinobacteria Biosynthetic Diversity.</title>
        <authorList>
            <person name="Kalkreuter E."/>
            <person name="Kautsar S.A."/>
            <person name="Yang D."/>
            <person name="Bader C.D."/>
            <person name="Teijaro C.N."/>
            <person name="Fluegel L."/>
            <person name="Davis C.M."/>
            <person name="Simpson J.R."/>
            <person name="Lauterbach L."/>
            <person name="Steele A.D."/>
            <person name="Gui C."/>
            <person name="Meng S."/>
            <person name="Li G."/>
            <person name="Viehrig K."/>
            <person name="Ye F."/>
            <person name="Su P."/>
            <person name="Kiefer A.F."/>
            <person name="Nichols A."/>
            <person name="Cepeda A.J."/>
            <person name="Yan W."/>
            <person name="Fan B."/>
            <person name="Jiang Y."/>
            <person name="Adhikari A."/>
            <person name="Zheng C.-J."/>
            <person name="Schuster L."/>
            <person name="Cowan T.M."/>
            <person name="Smanski M.J."/>
            <person name="Chevrette M.G."/>
            <person name="De Carvalho L.P.S."/>
            <person name="Shen B."/>
        </authorList>
    </citation>
    <scope>NUCLEOTIDE SEQUENCE [LARGE SCALE GENOMIC DNA]</scope>
    <source>
        <strain evidence="2 3">NPDC020327</strain>
    </source>
</reference>
<dbReference type="Gene3D" id="3.50.50.60">
    <property type="entry name" value="FAD/NAD(P)-binding domain"/>
    <property type="match status" value="1"/>
</dbReference>
<dbReference type="RefSeq" id="WP_055472892.1">
    <property type="nucleotide sequence ID" value="NZ_JBIRWE010000005.1"/>
</dbReference>
<dbReference type="EMBL" id="JBIRWE010000005">
    <property type="protein sequence ID" value="MFI1965452.1"/>
    <property type="molecule type" value="Genomic_DNA"/>
</dbReference>
<dbReference type="Gene3D" id="1.10.3110.10">
    <property type="entry name" value="protoporphyrinogen ix oxidase, domain 3"/>
    <property type="match status" value="1"/>
</dbReference>
<dbReference type="SUPFAM" id="SSF51905">
    <property type="entry name" value="FAD/NAD(P)-binding domain"/>
    <property type="match status" value="1"/>
</dbReference>
<evidence type="ECO:0000313" key="2">
    <source>
        <dbReference type="EMBL" id="MFI1965452.1"/>
    </source>
</evidence>
<dbReference type="InterPro" id="IPR002937">
    <property type="entry name" value="Amino_oxidase"/>
</dbReference>
<dbReference type="PANTHER" id="PTHR42841">
    <property type="entry name" value="AMINE OXIDASE"/>
    <property type="match status" value="1"/>
</dbReference>
<accession>A0ABW7US62</accession>
<dbReference type="Pfam" id="PF01593">
    <property type="entry name" value="Amino_oxidase"/>
    <property type="match status" value="1"/>
</dbReference>
<proteinExistence type="predicted"/>
<dbReference type="GO" id="GO:0016491">
    <property type="term" value="F:oxidoreductase activity"/>
    <property type="evidence" value="ECO:0007669"/>
    <property type="project" value="UniProtKB-KW"/>
</dbReference>
<dbReference type="InterPro" id="IPR036188">
    <property type="entry name" value="FAD/NAD-bd_sf"/>
</dbReference>
<sequence length="479" mass="49464">MLSSARHSGERTDVVVIGAGAAGLAAARLLTEAGVSVTVLEAAPYIGGRMATDHVDGFHLDRTVQFLNTSYPELFRMPGLESLPLRPLARGALVHAGGRSHRYAVGGRGERSPETRADTKGVADTDIRAAARFETLVRARAGQPGGPRGARGPLTTARAIASAAHAPLTGALDQARASALLNRLAATPTDHLLARPELTAAQALAARGVPPRTANRFLRPLLEALLGDPDLAMSSRCADLALRAYACGRLCLPVGGSATVPELLAAGLPPGAIRTGVRAVSVSTTSVETAGHGQIPCRAVLVATGARAAAGLLPGLRLPDFHATTVLHHTADAPPATGAALILDADRLGPVTHTTVVSEADPSRTPPGRVLITSVVTGPASEDPVPALDGAARPQLSRLYGTSAARWRLLAAYHHPEALPAMRPPHDPRRPVRVVAGLYVCGDHRDTSTLQGALSSARRAVAATLADRFSTRFGAGDGE</sequence>
<dbReference type="Proteomes" id="UP001611548">
    <property type="component" value="Unassembled WGS sequence"/>
</dbReference>
<name>A0ABW7US62_9ACTN</name>
<dbReference type="Gene3D" id="3.90.660.20">
    <property type="entry name" value="Protoporphyrinogen oxidase, mitochondrial, domain 2"/>
    <property type="match status" value="1"/>
</dbReference>
<evidence type="ECO:0000259" key="1">
    <source>
        <dbReference type="Pfam" id="PF01593"/>
    </source>
</evidence>
<keyword evidence="3" id="KW-1185">Reference proteome</keyword>
<protein>
    <submittedName>
        <fullName evidence="2">NAD(P)/FAD-dependent oxidoreductase</fullName>
        <ecNumber evidence="2">1.-.-.-</ecNumber>
    </submittedName>
</protein>
<dbReference type="PRINTS" id="PR00419">
    <property type="entry name" value="ADXRDTASE"/>
</dbReference>
<dbReference type="EC" id="1.-.-.-" evidence="2"/>
<keyword evidence="2" id="KW-0560">Oxidoreductase</keyword>
<gene>
    <name evidence="2" type="ORF">ACH429_15290</name>
</gene>
<organism evidence="2 3">
    <name type="scientific">Streptomyces pathocidini</name>
    <dbReference type="NCBI Taxonomy" id="1650571"/>
    <lineage>
        <taxon>Bacteria</taxon>
        <taxon>Bacillati</taxon>
        <taxon>Actinomycetota</taxon>
        <taxon>Actinomycetes</taxon>
        <taxon>Kitasatosporales</taxon>
        <taxon>Streptomycetaceae</taxon>
        <taxon>Streptomyces</taxon>
    </lineage>
</organism>
<evidence type="ECO:0000313" key="3">
    <source>
        <dbReference type="Proteomes" id="UP001611548"/>
    </source>
</evidence>
<feature type="domain" description="Amine oxidase" evidence="1">
    <location>
        <begin position="22"/>
        <end position="463"/>
    </location>
</feature>
<comment type="caution">
    <text evidence="2">The sequence shown here is derived from an EMBL/GenBank/DDBJ whole genome shotgun (WGS) entry which is preliminary data.</text>
</comment>